<organism evidence="2 3">
    <name type="scientific">Streptomyces mirabilis</name>
    <dbReference type="NCBI Taxonomy" id="68239"/>
    <lineage>
        <taxon>Bacteria</taxon>
        <taxon>Bacillati</taxon>
        <taxon>Actinomycetota</taxon>
        <taxon>Actinomycetes</taxon>
        <taxon>Kitasatosporales</taxon>
        <taxon>Streptomycetaceae</taxon>
        <taxon>Streptomyces</taxon>
    </lineage>
</organism>
<keyword evidence="3" id="KW-1185">Reference proteome</keyword>
<dbReference type="RefSeq" id="WP_143672271.1">
    <property type="nucleotide sequence ID" value="NZ_CP107955.1"/>
</dbReference>
<evidence type="ECO:0000313" key="2">
    <source>
        <dbReference type="EMBL" id="MDU8999862.1"/>
    </source>
</evidence>
<name>A0ABU3V111_9ACTN</name>
<feature type="compositionally biased region" description="Polar residues" evidence="1">
    <location>
        <begin position="195"/>
        <end position="208"/>
    </location>
</feature>
<comment type="caution">
    <text evidence="2">The sequence shown here is derived from an EMBL/GenBank/DDBJ whole genome shotgun (WGS) entry which is preliminary data.</text>
</comment>
<feature type="compositionally biased region" description="Polar residues" evidence="1">
    <location>
        <begin position="169"/>
        <end position="183"/>
    </location>
</feature>
<gene>
    <name evidence="2" type="ORF">PU648_47490</name>
</gene>
<accession>A0ABU3V111</accession>
<feature type="compositionally biased region" description="Pro residues" evidence="1">
    <location>
        <begin position="114"/>
        <end position="143"/>
    </location>
</feature>
<sequence>MATLILLGGAGGLLRGVLDAYAQFLNWQTDRRTHRQTGQESETPRFQEYFDSGVESVAALLHSGMGAGAAVLLGATGQINGAYAAIVVGISAPVLLTQLSRIQSVSDALSGGQPSPPATIEPTPPPAATAQTPPAPPIPPGGSLPPAHTENTAGRAQPGSASGPAANGQPVTNDEGSATTRGCSTIGCPKAEGSTLGSGQFATEGEST</sequence>
<dbReference type="Proteomes" id="UP001257627">
    <property type="component" value="Unassembled WGS sequence"/>
</dbReference>
<feature type="region of interest" description="Disordered" evidence="1">
    <location>
        <begin position="107"/>
        <end position="208"/>
    </location>
</feature>
<dbReference type="EMBL" id="JARAKF010000001">
    <property type="protein sequence ID" value="MDU8999862.1"/>
    <property type="molecule type" value="Genomic_DNA"/>
</dbReference>
<evidence type="ECO:0000256" key="1">
    <source>
        <dbReference type="SAM" id="MobiDB-lite"/>
    </source>
</evidence>
<reference evidence="2 3" key="1">
    <citation type="submission" date="2023-02" db="EMBL/GenBank/DDBJ databases">
        <authorList>
            <person name="Maleckis M."/>
        </authorList>
    </citation>
    <scope>NUCLEOTIDE SEQUENCE [LARGE SCALE GENOMIC DNA]</scope>
    <source>
        <strain evidence="2 3">P8-A2</strain>
    </source>
</reference>
<protein>
    <submittedName>
        <fullName evidence="2">Uncharacterized protein</fullName>
    </submittedName>
</protein>
<evidence type="ECO:0000313" key="3">
    <source>
        <dbReference type="Proteomes" id="UP001257627"/>
    </source>
</evidence>
<proteinExistence type="predicted"/>